<evidence type="ECO:0000313" key="1">
    <source>
        <dbReference type="EnsemblPlants" id="KQL31780"/>
    </source>
</evidence>
<dbReference type="InParanoid" id="K3Z1W8"/>
<dbReference type="EMBL" id="AGNK02000575">
    <property type="status" value="NOT_ANNOTATED_CDS"/>
    <property type="molecule type" value="Genomic_DNA"/>
</dbReference>
<keyword evidence="2" id="KW-1185">Reference proteome</keyword>
<sequence>MRPDTPLCQQDEDHLQEKATHVILSAHDSDESPRNQSQSTT</sequence>
<dbReference type="HOGENOM" id="CLU_3280425_0_0_1"/>
<dbReference type="AlphaFoldDB" id="K3Z1W8"/>
<name>K3Z1W8_SETIT</name>
<dbReference type="EnsemblPlants" id="KQL31780">
    <property type="protein sequence ID" value="KQL31780"/>
    <property type="gene ID" value="SETIT_020536mg"/>
</dbReference>
<evidence type="ECO:0000313" key="2">
    <source>
        <dbReference type="Proteomes" id="UP000004995"/>
    </source>
</evidence>
<organism evidence="1 2">
    <name type="scientific">Setaria italica</name>
    <name type="common">Foxtail millet</name>
    <name type="synonym">Panicum italicum</name>
    <dbReference type="NCBI Taxonomy" id="4555"/>
    <lineage>
        <taxon>Eukaryota</taxon>
        <taxon>Viridiplantae</taxon>
        <taxon>Streptophyta</taxon>
        <taxon>Embryophyta</taxon>
        <taxon>Tracheophyta</taxon>
        <taxon>Spermatophyta</taxon>
        <taxon>Magnoliopsida</taxon>
        <taxon>Liliopsida</taxon>
        <taxon>Poales</taxon>
        <taxon>Poaceae</taxon>
        <taxon>PACMAD clade</taxon>
        <taxon>Panicoideae</taxon>
        <taxon>Panicodae</taxon>
        <taxon>Paniceae</taxon>
        <taxon>Cenchrinae</taxon>
        <taxon>Setaria</taxon>
    </lineage>
</organism>
<proteinExistence type="predicted"/>
<reference evidence="2" key="1">
    <citation type="journal article" date="2012" name="Nat. Biotechnol.">
        <title>Reference genome sequence of the model plant Setaria.</title>
        <authorList>
            <person name="Bennetzen J.L."/>
            <person name="Schmutz J."/>
            <person name="Wang H."/>
            <person name="Percifield R."/>
            <person name="Hawkins J."/>
            <person name="Pontaroli A.C."/>
            <person name="Estep M."/>
            <person name="Feng L."/>
            <person name="Vaughn J.N."/>
            <person name="Grimwood J."/>
            <person name="Jenkins J."/>
            <person name="Barry K."/>
            <person name="Lindquist E."/>
            <person name="Hellsten U."/>
            <person name="Deshpande S."/>
            <person name="Wang X."/>
            <person name="Wu X."/>
            <person name="Mitros T."/>
            <person name="Triplett J."/>
            <person name="Yang X."/>
            <person name="Ye C.Y."/>
            <person name="Mauro-Herrera M."/>
            <person name="Wang L."/>
            <person name="Li P."/>
            <person name="Sharma M."/>
            <person name="Sharma R."/>
            <person name="Ronald P.C."/>
            <person name="Panaud O."/>
            <person name="Kellogg E.A."/>
            <person name="Brutnell T.P."/>
            <person name="Doust A.N."/>
            <person name="Tuskan G.A."/>
            <person name="Rokhsar D."/>
            <person name="Devos K.M."/>
        </authorList>
    </citation>
    <scope>NUCLEOTIDE SEQUENCE [LARGE SCALE GENOMIC DNA]</scope>
    <source>
        <strain evidence="2">cv. Yugu1</strain>
    </source>
</reference>
<dbReference type="Gramene" id="KQL31780">
    <property type="protein sequence ID" value="KQL31780"/>
    <property type="gene ID" value="SETIT_020536mg"/>
</dbReference>
<dbReference type="Proteomes" id="UP000004995">
    <property type="component" value="Unassembled WGS sequence"/>
</dbReference>
<protein>
    <submittedName>
        <fullName evidence="1">Uncharacterized protein</fullName>
    </submittedName>
</protein>
<accession>K3Z1W8</accession>
<reference evidence="1" key="2">
    <citation type="submission" date="2018-08" db="UniProtKB">
        <authorList>
            <consortium name="EnsemblPlants"/>
        </authorList>
    </citation>
    <scope>IDENTIFICATION</scope>
    <source>
        <strain evidence="1">Yugu1</strain>
    </source>
</reference>